<dbReference type="AlphaFoldDB" id="M0ZPR7"/>
<name>M0ZPR7_SOLTU</name>
<dbReference type="HOGENOM" id="CLU_172151_0_0_1"/>
<dbReference type="Gramene" id="PGSC0003DMT400005355">
    <property type="protein sequence ID" value="PGSC0003DMT400005355"/>
    <property type="gene ID" value="PGSC0003DMG400002091"/>
</dbReference>
<protein>
    <submittedName>
        <fullName evidence="1">Uncharacterized protein</fullName>
    </submittedName>
</protein>
<reference evidence="1" key="2">
    <citation type="submission" date="2015-06" db="UniProtKB">
        <authorList>
            <consortium name="EnsemblPlants"/>
        </authorList>
    </citation>
    <scope>IDENTIFICATION</scope>
    <source>
        <strain evidence="1">DM1-3 516 R44</strain>
    </source>
</reference>
<evidence type="ECO:0000313" key="2">
    <source>
        <dbReference type="Proteomes" id="UP000011115"/>
    </source>
</evidence>
<sequence length="77" mass="8651">MNSCLLISCILKTSHEGSIFSSSSQPPFYLNVGRATQGWNLNFQALKRVENKLLYMLYTPYTDGKYNIQVKNAGTQG</sequence>
<proteinExistence type="predicted"/>
<evidence type="ECO:0000313" key="1">
    <source>
        <dbReference type="EnsemblPlants" id="PGSC0003DMT400005355"/>
    </source>
</evidence>
<reference evidence="2" key="1">
    <citation type="journal article" date="2011" name="Nature">
        <title>Genome sequence and analysis of the tuber crop potato.</title>
        <authorList>
            <consortium name="The Potato Genome Sequencing Consortium"/>
        </authorList>
    </citation>
    <scope>NUCLEOTIDE SEQUENCE [LARGE SCALE GENOMIC DNA]</scope>
    <source>
        <strain evidence="2">cv. DM1-3 516 R44</strain>
    </source>
</reference>
<dbReference type="Proteomes" id="UP000011115">
    <property type="component" value="Unassembled WGS sequence"/>
</dbReference>
<dbReference type="InParanoid" id="M0ZPR7"/>
<dbReference type="PaxDb" id="4113-PGSC0003DMT400005355"/>
<keyword evidence="2" id="KW-1185">Reference proteome</keyword>
<dbReference type="EnsemblPlants" id="PGSC0003DMT400005355">
    <property type="protein sequence ID" value="PGSC0003DMT400005355"/>
    <property type="gene ID" value="PGSC0003DMG400002091"/>
</dbReference>
<accession>M0ZPR7</accession>
<organism evidence="1 2">
    <name type="scientific">Solanum tuberosum</name>
    <name type="common">Potato</name>
    <dbReference type="NCBI Taxonomy" id="4113"/>
    <lineage>
        <taxon>Eukaryota</taxon>
        <taxon>Viridiplantae</taxon>
        <taxon>Streptophyta</taxon>
        <taxon>Embryophyta</taxon>
        <taxon>Tracheophyta</taxon>
        <taxon>Spermatophyta</taxon>
        <taxon>Magnoliopsida</taxon>
        <taxon>eudicotyledons</taxon>
        <taxon>Gunneridae</taxon>
        <taxon>Pentapetalae</taxon>
        <taxon>asterids</taxon>
        <taxon>lamiids</taxon>
        <taxon>Solanales</taxon>
        <taxon>Solanaceae</taxon>
        <taxon>Solanoideae</taxon>
        <taxon>Solaneae</taxon>
        <taxon>Solanum</taxon>
    </lineage>
</organism>